<evidence type="ECO:0000313" key="7">
    <source>
        <dbReference type="Proteomes" id="UP000298596"/>
    </source>
</evidence>
<dbReference type="GO" id="GO:0003700">
    <property type="term" value="F:DNA-binding transcription factor activity"/>
    <property type="evidence" value="ECO:0007669"/>
    <property type="project" value="InterPro"/>
</dbReference>
<dbReference type="Pfam" id="PF03466">
    <property type="entry name" value="LysR_substrate"/>
    <property type="match status" value="1"/>
</dbReference>
<keyword evidence="2" id="KW-0805">Transcription regulation</keyword>
<evidence type="ECO:0000313" key="6">
    <source>
        <dbReference type="EMBL" id="QCO05814.1"/>
    </source>
</evidence>
<dbReference type="AlphaFoldDB" id="A0A4D8Q6V8"/>
<reference evidence="6 7" key="1">
    <citation type="submission" date="2018-09" db="EMBL/GenBank/DDBJ databases">
        <title>Whole genome based analysis of evolution and adaptive divergence in Indian and Brazilian strains of Azospirillum brasilense.</title>
        <authorList>
            <person name="Singh C."/>
            <person name="Tripathi A.K."/>
        </authorList>
    </citation>
    <scope>NUCLEOTIDE SEQUENCE [LARGE SCALE GENOMIC DNA]</scope>
    <source>
        <strain evidence="6 7">MTCC4036</strain>
        <plasmid evidence="6 7">p2</plasmid>
    </source>
</reference>
<dbReference type="SUPFAM" id="SSF53850">
    <property type="entry name" value="Periplasmic binding protein-like II"/>
    <property type="match status" value="1"/>
</dbReference>
<accession>A0A4D8Q6V8</accession>
<dbReference type="InterPro" id="IPR036390">
    <property type="entry name" value="WH_DNA-bd_sf"/>
</dbReference>
<dbReference type="PANTHER" id="PTHR30579">
    <property type="entry name" value="TRANSCRIPTIONAL REGULATOR"/>
    <property type="match status" value="1"/>
</dbReference>
<geneLocation type="plasmid" evidence="6">
    <name>p2</name>
</geneLocation>
<dbReference type="GO" id="GO:0003677">
    <property type="term" value="F:DNA binding"/>
    <property type="evidence" value="ECO:0007669"/>
    <property type="project" value="UniProtKB-KW"/>
</dbReference>
<dbReference type="SUPFAM" id="SSF46785">
    <property type="entry name" value="Winged helix' DNA-binding domain"/>
    <property type="match status" value="1"/>
</dbReference>
<dbReference type="Gene3D" id="3.40.190.10">
    <property type="entry name" value="Periplasmic binding protein-like II"/>
    <property type="match status" value="2"/>
</dbReference>
<evidence type="ECO:0000256" key="4">
    <source>
        <dbReference type="ARBA" id="ARBA00023163"/>
    </source>
</evidence>
<dbReference type="Gene3D" id="1.10.10.10">
    <property type="entry name" value="Winged helix-like DNA-binding domain superfamily/Winged helix DNA-binding domain"/>
    <property type="match status" value="1"/>
</dbReference>
<gene>
    <name evidence="6" type="ORF">D3867_28430</name>
</gene>
<organism evidence="6 7">
    <name type="scientific">Azospirillum brasilense</name>
    <dbReference type="NCBI Taxonomy" id="192"/>
    <lineage>
        <taxon>Bacteria</taxon>
        <taxon>Pseudomonadati</taxon>
        <taxon>Pseudomonadota</taxon>
        <taxon>Alphaproteobacteria</taxon>
        <taxon>Rhodospirillales</taxon>
        <taxon>Azospirillaceae</taxon>
        <taxon>Azospirillum</taxon>
    </lineage>
</organism>
<dbReference type="PRINTS" id="PR00039">
    <property type="entry name" value="HTHLYSR"/>
</dbReference>
<sequence length="309" mass="33896">MDCIDLPDTISGGGRRMDMETARTFLEAATAGSFVAAAERLHVTQSTVSTRIRQLEDQLGCQLFVRNKNGAMLTAAGVRFQRHAIAMLRLWEQARQEAALPIGHRALLRIGSEAGLWNRMLNRWIPWMRRNAEDIALRCEVGLADDLLQRLRDGTLDLAVLYSPRAVPGLAVRLLLEEDLVLVRVRPAPNAGGDHYVLIDWSDEFQRSIRLRNPELLSTPLSIGVGTLGLDYVRQCGGTGHFPRSLVQPMLDQGVGEVVPEAHPFSLPIYAVHPAESDASVLEAAFEGLRAILGSDEATGNSHQGAVVQ</sequence>
<proteinExistence type="inferred from homology"/>
<dbReference type="EMBL" id="CP032332">
    <property type="protein sequence ID" value="QCO05814.1"/>
    <property type="molecule type" value="Genomic_DNA"/>
</dbReference>
<dbReference type="InterPro" id="IPR050176">
    <property type="entry name" value="LTTR"/>
</dbReference>
<protein>
    <submittedName>
        <fullName evidence="6">LysR family transcriptional regulator</fullName>
    </submittedName>
</protein>
<dbReference type="PROSITE" id="PS50931">
    <property type="entry name" value="HTH_LYSR"/>
    <property type="match status" value="1"/>
</dbReference>
<dbReference type="PANTHER" id="PTHR30579:SF8">
    <property type="entry name" value="HTH-TYPE TRANSCRIPTIONAL REGULATOR HDFR"/>
    <property type="match status" value="1"/>
</dbReference>
<evidence type="ECO:0000259" key="5">
    <source>
        <dbReference type="PROSITE" id="PS50931"/>
    </source>
</evidence>
<dbReference type="InterPro" id="IPR036388">
    <property type="entry name" value="WH-like_DNA-bd_sf"/>
</dbReference>
<dbReference type="InterPro" id="IPR000847">
    <property type="entry name" value="LysR_HTH_N"/>
</dbReference>
<dbReference type="Proteomes" id="UP000298596">
    <property type="component" value="Plasmid p2"/>
</dbReference>
<evidence type="ECO:0000256" key="3">
    <source>
        <dbReference type="ARBA" id="ARBA00023125"/>
    </source>
</evidence>
<comment type="similarity">
    <text evidence="1">Belongs to the LysR transcriptional regulatory family.</text>
</comment>
<evidence type="ECO:0000256" key="2">
    <source>
        <dbReference type="ARBA" id="ARBA00023015"/>
    </source>
</evidence>
<evidence type="ECO:0000256" key="1">
    <source>
        <dbReference type="ARBA" id="ARBA00009437"/>
    </source>
</evidence>
<name>A0A4D8Q6V8_AZOBR</name>
<dbReference type="Pfam" id="PF00126">
    <property type="entry name" value="HTH_1"/>
    <property type="match status" value="1"/>
</dbReference>
<keyword evidence="3" id="KW-0238">DNA-binding</keyword>
<dbReference type="InterPro" id="IPR005119">
    <property type="entry name" value="LysR_subst-bd"/>
</dbReference>
<keyword evidence="4" id="KW-0804">Transcription</keyword>
<feature type="domain" description="HTH lysR-type" evidence="5">
    <location>
        <begin position="17"/>
        <end position="74"/>
    </location>
</feature>
<dbReference type="FunFam" id="1.10.10.10:FF:000001">
    <property type="entry name" value="LysR family transcriptional regulator"/>
    <property type="match status" value="1"/>
</dbReference>
<keyword evidence="6" id="KW-0614">Plasmid</keyword>